<organism evidence="2 3">
    <name type="scientific">Brassica napus</name>
    <name type="common">Rape</name>
    <dbReference type="NCBI Taxonomy" id="3708"/>
    <lineage>
        <taxon>Eukaryota</taxon>
        <taxon>Viridiplantae</taxon>
        <taxon>Streptophyta</taxon>
        <taxon>Embryophyta</taxon>
        <taxon>Tracheophyta</taxon>
        <taxon>Spermatophyta</taxon>
        <taxon>Magnoliopsida</taxon>
        <taxon>eudicotyledons</taxon>
        <taxon>Gunneridae</taxon>
        <taxon>Pentapetalae</taxon>
        <taxon>rosids</taxon>
        <taxon>malvids</taxon>
        <taxon>Brassicales</taxon>
        <taxon>Brassicaceae</taxon>
        <taxon>Brassiceae</taxon>
        <taxon>Brassica</taxon>
    </lineage>
</organism>
<evidence type="ECO:0000313" key="2">
    <source>
        <dbReference type="EMBL" id="KAH0892270.1"/>
    </source>
</evidence>
<evidence type="ECO:0000313" key="3">
    <source>
        <dbReference type="Proteomes" id="UP000824890"/>
    </source>
</evidence>
<feature type="compositionally biased region" description="Polar residues" evidence="1">
    <location>
        <begin position="304"/>
        <end position="325"/>
    </location>
</feature>
<comment type="caution">
    <text evidence="2">The sequence shown here is derived from an EMBL/GenBank/DDBJ whole genome shotgun (WGS) entry which is preliminary data.</text>
</comment>
<feature type="compositionally biased region" description="Basic and acidic residues" evidence="1">
    <location>
        <begin position="252"/>
        <end position="271"/>
    </location>
</feature>
<proteinExistence type="predicted"/>
<name>A0ABQ8AJR8_BRANA</name>
<gene>
    <name evidence="2" type="ORF">HID58_054699</name>
</gene>
<feature type="region of interest" description="Disordered" evidence="1">
    <location>
        <begin position="247"/>
        <end position="328"/>
    </location>
</feature>
<sequence length="343" mass="38644">MKCSGDWSKQTTAAAVEKLRERGVEVELSCGRAVGGGIVLASCFSFAREMREVRLVRGWTIRGGRKERLEIAFDFRRDDGYSPRRTTFPVLTSATGRLTTHIILQSKVEIRMGFPKKLGKWIAEKAQKNKIKVLQDVIDKLNKVSVRLIALQKARERISREFGGRFESTHLERKKIYEGHAKGADMRPPLFAEVRGFIFSLDYYIEGFDLPPFVFVKQLVLFQKLKVLTYGGKTDDHTVIALFSNLKNRGHGSRDDPEEREESLGRMEHSCSHNLQSLTHSKRSLSSSRPAENAHPASSSSSSYGSLTFSPTGQQTTPSVKSQTLKTKKTVIKDGHCVHCSRR</sequence>
<dbReference type="EMBL" id="JAGKQM010000013">
    <property type="protein sequence ID" value="KAH0892270.1"/>
    <property type="molecule type" value="Genomic_DNA"/>
</dbReference>
<keyword evidence="3" id="KW-1185">Reference proteome</keyword>
<dbReference type="Proteomes" id="UP000824890">
    <property type="component" value="Unassembled WGS sequence"/>
</dbReference>
<evidence type="ECO:0000256" key="1">
    <source>
        <dbReference type="SAM" id="MobiDB-lite"/>
    </source>
</evidence>
<reference evidence="2 3" key="1">
    <citation type="submission" date="2021-05" db="EMBL/GenBank/DDBJ databases">
        <title>Genome Assembly of Synthetic Allotetraploid Brassica napus Reveals Homoeologous Exchanges between Subgenomes.</title>
        <authorList>
            <person name="Davis J.T."/>
        </authorList>
    </citation>
    <scope>NUCLEOTIDE SEQUENCE [LARGE SCALE GENOMIC DNA]</scope>
    <source>
        <strain evidence="3">cv. Da-Ae</strain>
        <tissue evidence="2">Seedling</tissue>
    </source>
</reference>
<protein>
    <submittedName>
        <fullName evidence="2">Uncharacterized protein</fullName>
    </submittedName>
</protein>
<accession>A0ABQ8AJR8</accession>